<comment type="similarity">
    <text evidence="2 9">Belongs to the peptidase S8 family.</text>
</comment>
<gene>
    <name evidence="14" type="ORF">CJ030_MR0G007811</name>
</gene>
<evidence type="ECO:0000259" key="13">
    <source>
        <dbReference type="Pfam" id="PF17766"/>
    </source>
</evidence>
<dbReference type="Gene3D" id="2.60.40.2310">
    <property type="match status" value="1"/>
</dbReference>
<feature type="domain" description="Subtilisin-like protease fibronectin type-III" evidence="13">
    <location>
        <begin position="662"/>
        <end position="755"/>
    </location>
</feature>
<evidence type="ECO:0000256" key="1">
    <source>
        <dbReference type="ARBA" id="ARBA00004613"/>
    </source>
</evidence>
<dbReference type="FunFam" id="2.60.40.2310:FF:000001">
    <property type="entry name" value="Subtilisin-like protease SBT1.5"/>
    <property type="match status" value="1"/>
</dbReference>
<evidence type="ECO:0000256" key="6">
    <source>
        <dbReference type="ARBA" id="ARBA00022801"/>
    </source>
</evidence>
<dbReference type="PROSITE" id="PS51892">
    <property type="entry name" value="SUBTILASE"/>
    <property type="match status" value="1"/>
</dbReference>
<protein>
    <submittedName>
        <fullName evidence="14">Subtilisin-like protease</fullName>
    </submittedName>
</protein>
<evidence type="ECO:0000256" key="2">
    <source>
        <dbReference type="ARBA" id="ARBA00011073"/>
    </source>
</evidence>
<evidence type="ECO:0000256" key="5">
    <source>
        <dbReference type="ARBA" id="ARBA00022729"/>
    </source>
</evidence>
<name>A0A6A1UIZ7_9ROSI</name>
<dbReference type="InterPro" id="IPR045051">
    <property type="entry name" value="SBT"/>
</dbReference>
<dbReference type="CDD" id="cd02120">
    <property type="entry name" value="PA_subtilisin_like"/>
    <property type="match status" value="1"/>
</dbReference>
<keyword evidence="7 9" id="KW-0720">Serine protease</keyword>
<dbReference type="GO" id="GO:0006508">
    <property type="term" value="P:proteolysis"/>
    <property type="evidence" value="ECO:0007669"/>
    <property type="project" value="UniProtKB-KW"/>
</dbReference>
<evidence type="ECO:0000259" key="11">
    <source>
        <dbReference type="Pfam" id="PF02225"/>
    </source>
</evidence>
<evidence type="ECO:0000256" key="3">
    <source>
        <dbReference type="ARBA" id="ARBA00022525"/>
    </source>
</evidence>
<dbReference type="EMBL" id="RXIC02000196">
    <property type="protein sequence ID" value="KAB1200219.1"/>
    <property type="molecule type" value="Genomic_DNA"/>
</dbReference>
<dbReference type="PROSITE" id="PS00138">
    <property type="entry name" value="SUBTILASE_SER"/>
    <property type="match status" value="1"/>
</dbReference>
<evidence type="ECO:0000259" key="10">
    <source>
        <dbReference type="Pfam" id="PF00082"/>
    </source>
</evidence>
<evidence type="ECO:0000256" key="8">
    <source>
        <dbReference type="PIRSR" id="PIRSR615500-1"/>
    </source>
</evidence>
<evidence type="ECO:0000313" key="14">
    <source>
        <dbReference type="EMBL" id="KAB1200219.1"/>
    </source>
</evidence>
<dbReference type="SUPFAM" id="SSF52743">
    <property type="entry name" value="Subtilisin-like"/>
    <property type="match status" value="1"/>
</dbReference>
<dbReference type="Gene3D" id="3.40.50.200">
    <property type="entry name" value="Peptidase S8/S53 domain"/>
    <property type="match status" value="1"/>
</dbReference>
<evidence type="ECO:0000259" key="12">
    <source>
        <dbReference type="Pfam" id="PF05922"/>
    </source>
</evidence>
<dbReference type="FunFam" id="3.40.50.200:FF:000006">
    <property type="entry name" value="Subtilisin-like protease SBT1.5"/>
    <property type="match status" value="1"/>
</dbReference>
<dbReference type="InterPro" id="IPR036852">
    <property type="entry name" value="Peptidase_S8/S53_dom_sf"/>
</dbReference>
<dbReference type="FunFam" id="3.30.70.80:FF:000002">
    <property type="entry name" value="Subtilisin-like protease SBT5.3"/>
    <property type="match status" value="1"/>
</dbReference>
<dbReference type="GO" id="GO:0009610">
    <property type="term" value="P:response to symbiotic fungus"/>
    <property type="evidence" value="ECO:0007669"/>
    <property type="project" value="UniProtKB-ARBA"/>
</dbReference>
<reference evidence="14 15" key="1">
    <citation type="journal article" date="2019" name="Plant Biotechnol. J.">
        <title>The red bayberry genome and genetic basis of sex determination.</title>
        <authorList>
            <person name="Jia H.M."/>
            <person name="Jia H.J."/>
            <person name="Cai Q.L."/>
            <person name="Wang Y."/>
            <person name="Zhao H.B."/>
            <person name="Yang W.F."/>
            <person name="Wang G.Y."/>
            <person name="Li Y.H."/>
            <person name="Zhan D.L."/>
            <person name="Shen Y.T."/>
            <person name="Niu Q.F."/>
            <person name="Chang L."/>
            <person name="Qiu J."/>
            <person name="Zhao L."/>
            <person name="Xie H.B."/>
            <person name="Fu W.Y."/>
            <person name="Jin J."/>
            <person name="Li X.W."/>
            <person name="Jiao Y."/>
            <person name="Zhou C.C."/>
            <person name="Tu T."/>
            <person name="Chai C.Y."/>
            <person name="Gao J.L."/>
            <person name="Fan L.J."/>
            <person name="van de Weg E."/>
            <person name="Wang J.Y."/>
            <person name="Gao Z.S."/>
        </authorList>
    </citation>
    <scope>NUCLEOTIDE SEQUENCE [LARGE SCALE GENOMIC DNA]</scope>
    <source>
        <tissue evidence="14">Leaves</tissue>
    </source>
</reference>
<dbReference type="InterPro" id="IPR010259">
    <property type="entry name" value="S8pro/Inhibitor_I9"/>
</dbReference>
<dbReference type="OrthoDB" id="206201at2759"/>
<evidence type="ECO:0000256" key="9">
    <source>
        <dbReference type="PROSITE-ProRule" id="PRU01240"/>
    </source>
</evidence>
<feature type="domain" description="Peptidase S8/S53" evidence="10">
    <location>
        <begin position="144"/>
        <end position="605"/>
    </location>
</feature>
<dbReference type="GO" id="GO:0005576">
    <property type="term" value="C:extracellular region"/>
    <property type="evidence" value="ECO:0007669"/>
    <property type="project" value="UniProtKB-SubCell"/>
</dbReference>
<accession>A0A6A1UIZ7</accession>
<keyword evidence="15" id="KW-1185">Reference proteome</keyword>
<dbReference type="GO" id="GO:0004252">
    <property type="term" value="F:serine-type endopeptidase activity"/>
    <property type="evidence" value="ECO:0007669"/>
    <property type="project" value="UniProtKB-UniRule"/>
</dbReference>
<dbReference type="Pfam" id="PF17766">
    <property type="entry name" value="fn3_6"/>
    <property type="match status" value="1"/>
</dbReference>
<evidence type="ECO:0000313" key="15">
    <source>
        <dbReference type="Proteomes" id="UP000516437"/>
    </source>
</evidence>
<proteinExistence type="inferred from homology"/>
<dbReference type="InterPro" id="IPR037045">
    <property type="entry name" value="S8pro/Inhibitor_I9_sf"/>
</dbReference>
<dbReference type="InterPro" id="IPR003137">
    <property type="entry name" value="PA_domain"/>
</dbReference>
<evidence type="ECO:0000256" key="4">
    <source>
        <dbReference type="ARBA" id="ARBA00022670"/>
    </source>
</evidence>
<dbReference type="InterPro" id="IPR015500">
    <property type="entry name" value="Peptidase_S8_subtilisin-rel"/>
</dbReference>
<dbReference type="PANTHER" id="PTHR10795">
    <property type="entry name" value="PROPROTEIN CONVERTASE SUBTILISIN/KEXIN"/>
    <property type="match status" value="1"/>
</dbReference>
<dbReference type="PRINTS" id="PR00723">
    <property type="entry name" value="SUBTILISIN"/>
</dbReference>
<dbReference type="Gene3D" id="3.50.30.30">
    <property type="match status" value="1"/>
</dbReference>
<feature type="domain" description="Inhibitor I9" evidence="12">
    <location>
        <begin position="36"/>
        <end position="116"/>
    </location>
</feature>
<keyword evidence="4 9" id="KW-0645">Protease</keyword>
<feature type="active site" description="Charge relay system" evidence="8 9">
    <location>
        <position position="223"/>
    </location>
</feature>
<evidence type="ECO:0000256" key="7">
    <source>
        <dbReference type="ARBA" id="ARBA00022825"/>
    </source>
</evidence>
<dbReference type="Pfam" id="PF05922">
    <property type="entry name" value="Inhibitor_I9"/>
    <property type="match status" value="1"/>
</dbReference>
<comment type="subcellular location">
    <subcellularLocation>
        <location evidence="1">Secreted</location>
    </subcellularLocation>
</comment>
<comment type="caution">
    <text evidence="14">The sequence shown here is derived from an EMBL/GenBank/DDBJ whole genome shotgun (WGS) entry which is preliminary data.</text>
</comment>
<dbReference type="Pfam" id="PF00082">
    <property type="entry name" value="Peptidase_S8"/>
    <property type="match status" value="1"/>
</dbReference>
<keyword evidence="5" id="KW-0732">Signal</keyword>
<dbReference type="AlphaFoldDB" id="A0A6A1UIZ7"/>
<feature type="domain" description="PA" evidence="11">
    <location>
        <begin position="399"/>
        <end position="471"/>
    </location>
</feature>
<dbReference type="GO" id="GO:0009609">
    <property type="term" value="P:response to symbiotic bacterium"/>
    <property type="evidence" value="ECO:0007669"/>
    <property type="project" value="UniProtKB-ARBA"/>
</dbReference>
<dbReference type="InterPro" id="IPR041469">
    <property type="entry name" value="Subtilisin-like_FN3"/>
</dbReference>
<dbReference type="InterPro" id="IPR000209">
    <property type="entry name" value="Peptidase_S8/S53_dom"/>
</dbReference>
<dbReference type="Proteomes" id="UP000516437">
    <property type="component" value="Unassembled WGS sequence"/>
</dbReference>
<dbReference type="CDD" id="cd04852">
    <property type="entry name" value="Peptidases_S8_3"/>
    <property type="match status" value="1"/>
</dbReference>
<dbReference type="Pfam" id="PF02225">
    <property type="entry name" value="PA"/>
    <property type="match status" value="1"/>
</dbReference>
<dbReference type="Gene3D" id="3.30.70.80">
    <property type="entry name" value="Peptidase S8 propeptide/proteinase inhibitor I9"/>
    <property type="match status" value="1"/>
</dbReference>
<keyword evidence="3" id="KW-0964">Secreted</keyword>
<sequence length="766" mass="82676">MAAFTYTGMRRSSSILIYLFLGVLMAEISLCSSAKVYVVYMGSKTGRNSDEILRQDHQMLAAVHRGSIEQAQASHVYSYRHGFRGFAAKLTDHQAFQISKIPGVVSVFPNSKRRLHTTHSWDFMGLIGEETMEIPGYSTKNQVNVIVGFIDTGIWPESASFSDADMPPVPARWKGRCQSGEAFNASSCNRKVIGARYYMSGYEEEEELVSKMSFRSPRDSSGHGSHTASIAAGCYVTTMNYRGLGAGGARCGAPMTRIAIYKTCWDSGCYDVDLLAAFDDAIRDGVQILSLSLGPDAPQGDYFSDAISVGSFHATTHGILVVASVGNEGNQGSATNLAPWILTVAASSTDRDFFSDIVLGDGTNIKGESLSVVEMNASARIISASEAFAGYFTPYQSSYCLESSLNSTKARGKILVCQHAESSMESKLEKSVVVKEAGGVGMILVDEADKDVAIPFGIPAAIVGRETADQILSYVNRTRKSVSRIFPAKTVLASKPAPRVAAFSSKGPNALTPEILKPDVTAPGLNILAAWSPAVGKVQFNILSGTSMACPHVTGIATLIKAVYPSWSPSAIKSAIMTSATILDKNSKPMIVDPEGRKGNAFDYGSGFVNPTRVLDPGLVYDARSRDYVSFLCSVGYDKSSLHLITRDNSTCRGTFRTPSALNYPSITVPSLKENFSVTRTVTNVGKPISVYKAFISSPTGINVTVVPNRLIFNHFGQKIKFRVNFKVTAPSEGYAFGFLSWRNRKSQVTSPLVVRFAPSKLGLIR</sequence>
<feature type="active site" description="Charge relay system" evidence="8 9">
    <location>
        <position position="547"/>
    </location>
</feature>
<organism evidence="14 15">
    <name type="scientific">Morella rubra</name>
    <name type="common">Chinese bayberry</name>
    <dbReference type="NCBI Taxonomy" id="262757"/>
    <lineage>
        <taxon>Eukaryota</taxon>
        <taxon>Viridiplantae</taxon>
        <taxon>Streptophyta</taxon>
        <taxon>Embryophyta</taxon>
        <taxon>Tracheophyta</taxon>
        <taxon>Spermatophyta</taxon>
        <taxon>Magnoliopsida</taxon>
        <taxon>eudicotyledons</taxon>
        <taxon>Gunneridae</taxon>
        <taxon>Pentapetalae</taxon>
        <taxon>rosids</taxon>
        <taxon>fabids</taxon>
        <taxon>Fagales</taxon>
        <taxon>Myricaceae</taxon>
        <taxon>Morella</taxon>
    </lineage>
</organism>
<feature type="active site" description="Charge relay system" evidence="8 9">
    <location>
        <position position="151"/>
    </location>
</feature>
<dbReference type="InterPro" id="IPR034197">
    <property type="entry name" value="Peptidases_S8_3"/>
</dbReference>
<dbReference type="InterPro" id="IPR023828">
    <property type="entry name" value="Peptidase_S8_Ser-AS"/>
</dbReference>
<keyword evidence="6 9" id="KW-0378">Hydrolase</keyword>